<feature type="compositionally biased region" description="Low complexity" evidence="10">
    <location>
        <begin position="1062"/>
        <end position="1077"/>
    </location>
</feature>
<dbReference type="InterPro" id="IPR013088">
    <property type="entry name" value="Znf_NHR/GATA"/>
</dbReference>
<feature type="compositionally biased region" description="Polar residues" evidence="10">
    <location>
        <begin position="630"/>
        <end position="650"/>
    </location>
</feature>
<dbReference type="eggNOG" id="KOG3575">
    <property type="taxonomic scope" value="Eukaryota"/>
</dbReference>
<feature type="domain" description="Nuclear receptor" evidence="11">
    <location>
        <begin position="488"/>
        <end position="562"/>
    </location>
</feature>
<dbReference type="Proteomes" id="UP000008068">
    <property type="component" value="Unassembled WGS sequence"/>
</dbReference>
<dbReference type="GO" id="GO:0045944">
    <property type="term" value="P:positive regulation of transcription by RNA polymerase II"/>
    <property type="evidence" value="ECO:0007669"/>
    <property type="project" value="TreeGrafter"/>
</dbReference>
<feature type="domain" description="Nuclear receptor" evidence="11">
    <location>
        <begin position="46"/>
        <end position="119"/>
    </location>
</feature>
<comment type="similarity">
    <text evidence="1">Belongs to the nuclear hormone receptor family.</text>
</comment>
<evidence type="ECO:0000256" key="10">
    <source>
        <dbReference type="SAM" id="MobiDB-lite"/>
    </source>
</evidence>
<name>G0NI79_CAEBE</name>
<dbReference type="Gene3D" id="1.10.565.10">
    <property type="entry name" value="Retinoid X Receptor"/>
    <property type="match status" value="2"/>
</dbReference>
<accession>G0NI79</accession>
<keyword evidence="9" id="KW-0539">Nucleus</keyword>
<dbReference type="OrthoDB" id="6159439at2759"/>
<feature type="domain" description="Nuclear receptor" evidence="11">
    <location>
        <begin position="347"/>
        <end position="421"/>
    </location>
</feature>
<dbReference type="Pfam" id="PF00105">
    <property type="entry name" value="zf-C4"/>
    <property type="match status" value="6"/>
</dbReference>
<keyword evidence="4" id="KW-0862">Zinc</keyword>
<dbReference type="Gene3D" id="3.30.50.10">
    <property type="entry name" value="Erythroid Transcription Factor GATA-1, subunit A"/>
    <property type="match status" value="6"/>
</dbReference>
<feature type="compositionally biased region" description="Polar residues" evidence="10">
    <location>
        <begin position="729"/>
        <end position="739"/>
    </location>
</feature>
<dbReference type="SUPFAM" id="SSF57716">
    <property type="entry name" value="Glucocorticoid receptor-like (DNA-binding domain)"/>
    <property type="match status" value="6"/>
</dbReference>
<dbReference type="EMBL" id="GL379888">
    <property type="protein sequence ID" value="EGT31694.1"/>
    <property type="molecule type" value="Genomic_DNA"/>
</dbReference>
<reference evidence="13" key="1">
    <citation type="submission" date="2011-07" db="EMBL/GenBank/DDBJ databases">
        <authorList>
            <consortium name="Caenorhabditis brenneri Sequencing and Analysis Consortium"/>
            <person name="Wilson R.K."/>
        </authorList>
    </citation>
    <scope>NUCLEOTIDE SEQUENCE [LARGE SCALE GENOMIC DNA]</scope>
    <source>
        <strain evidence="13">PB2801</strain>
    </source>
</reference>
<keyword evidence="5" id="KW-0805">Transcription regulation</keyword>
<feature type="domain" description="Nuclear receptor" evidence="11">
    <location>
        <begin position="772"/>
        <end position="847"/>
    </location>
</feature>
<dbReference type="GO" id="GO:0008270">
    <property type="term" value="F:zinc ion binding"/>
    <property type="evidence" value="ECO:0007669"/>
    <property type="project" value="UniProtKB-KW"/>
</dbReference>
<evidence type="ECO:0000313" key="12">
    <source>
        <dbReference type="EMBL" id="EGT31694.1"/>
    </source>
</evidence>
<feature type="region of interest" description="Disordered" evidence="10">
    <location>
        <begin position="577"/>
        <end position="608"/>
    </location>
</feature>
<dbReference type="GO" id="GO:0000122">
    <property type="term" value="P:negative regulation of transcription by RNA polymerase II"/>
    <property type="evidence" value="ECO:0007669"/>
    <property type="project" value="TreeGrafter"/>
</dbReference>
<evidence type="ECO:0000256" key="6">
    <source>
        <dbReference type="ARBA" id="ARBA00023125"/>
    </source>
</evidence>
<dbReference type="GO" id="GO:0004879">
    <property type="term" value="F:nuclear receptor activity"/>
    <property type="evidence" value="ECO:0007669"/>
    <property type="project" value="TreeGrafter"/>
</dbReference>
<gene>
    <name evidence="12" type="ORF">CAEBREN_05465</name>
</gene>
<dbReference type="PANTHER" id="PTHR24082:SF507">
    <property type="entry name" value="BILE ACID RECEPTOR-RELATED"/>
    <property type="match status" value="1"/>
</dbReference>
<feature type="compositionally biased region" description="Polar residues" evidence="10">
    <location>
        <begin position="662"/>
        <end position="672"/>
    </location>
</feature>
<dbReference type="SUPFAM" id="SSF48508">
    <property type="entry name" value="Nuclear receptor ligand-binding domain"/>
    <property type="match status" value="2"/>
</dbReference>
<dbReference type="PANTHER" id="PTHR24082">
    <property type="entry name" value="NUCLEAR HORMONE RECEPTOR"/>
    <property type="match status" value="1"/>
</dbReference>
<feature type="domain" description="Nuclear receptor" evidence="11">
    <location>
        <begin position="884"/>
        <end position="958"/>
    </location>
</feature>
<feature type="compositionally biased region" description="Basic and acidic residues" evidence="10">
    <location>
        <begin position="577"/>
        <end position="588"/>
    </location>
</feature>
<organism evidence="13">
    <name type="scientific">Caenorhabditis brenneri</name>
    <name type="common">Nematode worm</name>
    <dbReference type="NCBI Taxonomy" id="135651"/>
    <lineage>
        <taxon>Eukaryota</taxon>
        <taxon>Metazoa</taxon>
        <taxon>Ecdysozoa</taxon>
        <taxon>Nematoda</taxon>
        <taxon>Chromadorea</taxon>
        <taxon>Rhabditida</taxon>
        <taxon>Rhabditina</taxon>
        <taxon>Rhabditomorpha</taxon>
        <taxon>Rhabditoidea</taxon>
        <taxon>Rhabditidae</taxon>
        <taxon>Peloderinae</taxon>
        <taxon>Caenorhabditis</taxon>
    </lineage>
</organism>
<evidence type="ECO:0000256" key="9">
    <source>
        <dbReference type="ARBA" id="ARBA00023242"/>
    </source>
</evidence>
<protein>
    <recommendedName>
        <fullName evidence="11">Nuclear receptor domain-containing protein</fullName>
    </recommendedName>
</protein>
<feature type="compositionally biased region" description="Polar residues" evidence="10">
    <location>
        <begin position="589"/>
        <end position="599"/>
    </location>
</feature>
<dbReference type="STRING" id="135651.G0NI79"/>
<dbReference type="eggNOG" id="KOG4216">
    <property type="taxonomic scope" value="Eukaryota"/>
</dbReference>
<dbReference type="SMART" id="SM00399">
    <property type="entry name" value="ZnF_C4"/>
    <property type="match status" value="6"/>
</dbReference>
<dbReference type="InterPro" id="IPR001628">
    <property type="entry name" value="Znf_hrmn_rcpt"/>
</dbReference>
<dbReference type="PROSITE" id="PS51030">
    <property type="entry name" value="NUCLEAR_REC_DBD_2"/>
    <property type="match status" value="6"/>
</dbReference>
<proteinExistence type="inferred from homology"/>
<dbReference type="GO" id="GO:0000978">
    <property type="term" value="F:RNA polymerase II cis-regulatory region sequence-specific DNA binding"/>
    <property type="evidence" value="ECO:0007669"/>
    <property type="project" value="TreeGrafter"/>
</dbReference>
<dbReference type="eggNOG" id="KOG4846">
    <property type="taxonomic scope" value="Eukaryota"/>
</dbReference>
<dbReference type="InterPro" id="IPR050234">
    <property type="entry name" value="Nuclear_hormone_rcpt_NR1"/>
</dbReference>
<feature type="compositionally biased region" description="Polar residues" evidence="10">
    <location>
        <begin position="1078"/>
        <end position="1094"/>
    </location>
</feature>
<keyword evidence="6" id="KW-0238">DNA-binding</keyword>
<evidence type="ECO:0000256" key="8">
    <source>
        <dbReference type="ARBA" id="ARBA00023170"/>
    </source>
</evidence>
<dbReference type="eggNOG" id="KOG4215">
    <property type="taxonomic scope" value="Eukaryota"/>
</dbReference>
<dbReference type="InParanoid" id="G0NI79"/>
<dbReference type="InterPro" id="IPR035500">
    <property type="entry name" value="NHR-like_dom_sf"/>
</dbReference>
<dbReference type="GO" id="GO:0030154">
    <property type="term" value="P:cell differentiation"/>
    <property type="evidence" value="ECO:0007669"/>
    <property type="project" value="TreeGrafter"/>
</dbReference>
<evidence type="ECO:0000256" key="5">
    <source>
        <dbReference type="ARBA" id="ARBA00023015"/>
    </source>
</evidence>
<feature type="region of interest" description="Disordered" evidence="10">
    <location>
        <begin position="625"/>
        <end position="681"/>
    </location>
</feature>
<keyword evidence="7" id="KW-0804">Transcription</keyword>
<evidence type="ECO:0000256" key="3">
    <source>
        <dbReference type="ARBA" id="ARBA00022771"/>
    </source>
</evidence>
<evidence type="ECO:0000313" key="13">
    <source>
        <dbReference type="Proteomes" id="UP000008068"/>
    </source>
</evidence>
<evidence type="ECO:0000259" key="11">
    <source>
        <dbReference type="PROSITE" id="PS51030"/>
    </source>
</evidence>
<keyword evidence="2" id="KW-0479">Metal-binding</keyword>
<sequence length="1378" mass="155816">MTDQNAPPPSKRRRYFVAKPKISPQPSASLPRVAQKYILKNMKNVVGECKICGCPASEVYYGVLACEQCRNCFMHFQGAQSTCPSNGNCEVAFHRPPICNSCGFEKCLRVGMKDEFYMKNLRFPQQIRDIFAIHLKYCDYTKEKIRKVVASDFGYKIDKRFDNLTNRVAVWKLYSEVMERDIETSGRFMQYLENQFEAPDRATLLRKQAFKVYLLKISQSLDYRGLYLPDGRFINFSIFTLLYGYQLANDMVQMAGKVREWISCDEDLAIIIVITFYNPLHEWVPILNNPGHLAEVFTEYKRKCRLHFREQGYSPLKMERMMRLLQDMVTLGRETELSLALTISSPTEICVVCGDVSNGFHYGVQTCENCKSCFRRFKTKPPVKKCENGGSCVITPWSRKCVACKFKKCLAVGMGIKKNSRSRPCTLKTLSLYKKPPVHSTTLLSQLAEIITKDPEPVQTPVTPAPEQDPDPNTIFVSSFLESVKKSVDSCKVCGDIAKHYHSGVRTCRGCSTFFYRYPTRVQTSKCTSGGNCVMTIVKRDCAPCRYKKCLEVGMVHRASPEVDEFFGLGDREGEKGSQAVKDYEQSIHSEGSNPSMPSSAIEPPNTGGSCDGFVKMEGVEGLPVAPSLLGSNQQGASSPSEPTSVNFQAPSHFLHGPDFQESMNDPTTSTASWEPEPPSLSWPHQELRVVVPVFKPQEPPVIASDLAETIRNCMQQYGRKAVSPPQEVVNNSQPTTQYENERAMEEDEEMSPKDPVAQPMLDQNNLEPSAYLPCKVCGAPARFSHCGARACKACAVFFNRQLGKDKSEQCKFTRNCIISAENKTKCTFCRFKKCFTVGMICMNTSSDAYAKAYQEKFKEHMEEDFLGQVQPSRLKRPRKSRSKGPCEVCGDKSRTGKYGVRTCKTCAEFFARQKLSPPIRKCSEPQRCVIASKRKKCRSCRYEKCLELGMTYNEEEAEPSPQPVNAPHPSILLLKELLLFHQRQNSCKVCGGKSAGVHHGVLSCDLCEVLFTRVDQNRSCFKCENEGKCVLQKGMPFCLSCHYNKCLAVGMVARNVEISRGPSLEPEGSPSLSGPSMTENFLSPEKPSSQSGSPIEIADQPSLVPNTPPIVFPNQYLDGMANFLQTYEATGKYTVGKMANMISVEYDWKINETSDTLTNRLSAWKHYSKALEQDLEVYADLISSLENEVNHLSIDDKFEMFNRNGIKMHVLNVTRALSHQGLHLSDGRFIEYPVLELLFGVELLNDMIELSRKILELEFLDEDIALLILLGYYQKFEEPVQTGNGLDDEKHVAELHEQYKSHVKFVCQRDEVAFEKYEHMVNLIPRIHRIYLKHQDLAGFLNQHPECFEHGTYFSGAYMKTKYQYKQLADAPADEPQ</sequence>
<evidence type="ECO:0000256" key="7">
    <source>
        <dbReference type="ARBA" id="ARBA00023163"/>
    </source>
</evidence>
<feature type="region of interest" description="Disordered" evidence="10">
    <location>
        <begin position="1061"/>
        <end position="1098"/>
    </location>
</feature>
<feature type="region of interest" description="Disordered" evidence="10">
    <location>
        <begin position="722"/>
        <end position="747"/>
    </location>
</feature>
<keyword evidence="3" id="KW-0863">Zinc-finger</keyword>
<evidence type="ECO:0000256" key="4">
    <source>
        <dbReference type="ARBA" id="ARBA00022833"/>
    </source>
</evidence>
<evidence type="ECO:0000256" key="2">
    <source>
        <dbReference type="ARBA" id="ARBA00022723"/>
    </source>
</evidence>
<dbReference type="CDD" id="cd06916">
    <property type="entry name" value="NR_DBD_like"/>
    <property type="match status" value="1"/>
</dbReference>
<evidence type="ECO:0000256" key="1">
    <source>
        <dbReference type="ARBA" id="ARBA00005993"/>
    </source>
</evidence>
<dbReference type="PRINTS" id="PR00047">
    <property type="entry name" value="STROIDFINGER"/>
</dbReference>
<dbReference type="HOGENOM" id="CLU_255796_0_0_1"/>
<feature type="domain" description="Nuclear receptor" evidence="11">
    <location>
        <begin position="985"/>
        <end position="1059"/>
    </location>
</feature>
<keyword evidence="8" id="KW-0675">Receptor</keyword>
<keyword evidence="13" id="KW-1185">Reference proteome</keyword>